<dbReference type="PANTHER" id="PTHR43350:SF19">
    <property type="entry name" value="D-GULOSIDE 3-DEHYDROGENASE"/>
    <property type="match status" value="1"/>
</dbReference>
<evidence type="ECO:0000256" key="2">
    <source>
        <dbReference type="ARBA" id="ARBA00008072"/>
    </source>
</evidence>
<keyword evidence="8" id="KW-1185">Reference proteome</keyword>
<evidence type="ECO:0000256" key="5">
    <source>
        <dbReference type="ARBA" id="ARBA00023002"/>
    </source>
</evidence>
<feature type="domain" description="Alcohol dehydrogenase-like C-terminal" evidence="6">
    <location>
        <begin position="143"/>
        <end position="263"/>
    </location>
</feature>
<organism evidence="7 8">
    <name type="scientific">Cohnella phaseoli</name>
    <dbReference type="NCBI Taxonomy" id="456490"/>
    <lineage>
        <taxon>Bacteria</taxon>
        <taxon>Bacillati</taxon>
        <taxon>Bacillota</taxon>
        <taxon>Bacilli</taxon>
        <taxon>Bacillales</taxon>
        <taxon>Paenibacillaceae</taxon>
        <taxon>Cohnella</taxon>
    </lineage>
</organism>
<protein>
    <submittedName>
        <fullName evidence="7">D-arabinose 1-dehydrogenase-like Zn-dependent alcohol dehydrogenase</fullName>
    </submittedName>
</protein>
<comment type="cofactor">
    <cofactor evidence="1">
        <name>Zn(2+)</name>
        <dbReference type="ChEBI" id="CHEBI:29105"/>
    </cofactor>
</comment>
<dbReference type="EMBL" id="QRDZ01000005">
    <property type="protein sequence ID" value="RED85222.1"/>
    <property type="molecule type" value="Genomic_DNA"/>
</dbReference>
<dbReference type="Proteomes" id="UP000256977">
    <property type="component" value="Unassembled WGS sequence"/>
</dbReference>
<dbReference type="PANTHER" id="PTHR43350">
    <property type="entry name" value="NAD-DEPENDENT ALCOHOL DEHYDROGENASE"/>
    <property type="match status" value="1"/>
</dbReference>
<dbReference type="RefSeq" id="WP_116060218.1">
    <property type="nucleotide sequence ID" value="NZ_QRDZ01000005.1"/>
</dbReference>
<dbReference type="SUPFAM" id="SSF50129">
    <property type="entry name" value="GroES-like"/>
    <property type="match status" value="1"/>
</dbReference>
<dbReference type="InterPro" id="IPR013149">
    <property type="entry name" value="ADH-like_C"/>
</dbReference>
<dbReference type="OrthoDB" id="9781031at2"/>
<evidence type="ECO:0000256" key="1">
    <source>
        <dbReference type="ARBA" id="ARBA00001947"/>
    </source>
</evidence>
<keyword evidence="5" id="KW-0560">Oxidoreductase</keyword>
<dbReference type="SUPFAM" id="SSF51735">
    <property type="entry name" value="NAD(P)-binding Rossmann-fold domains"/>
    <property type="match status" value="1"/>
</dbReference>
<keyword evidence="3" id="KW-0479">Metal-binding</keyword>
<evidence type="ECO:0000256" key="4">
    <source>
        <dbReference type="ARBA" id="ARBA00022833"/>
    </source>
</evidence>
<evidence type="ECO:0000259" key="6">
    <source>
        <dbReference type="Pfam" id="PF00107"/>
    </source>
</evidence>
<evidence type="ECO:0000256" key="3">
    <source>
        <dbReference type="ARBA" id="ARBA00022723"/>
    </source>
</evidence>
<dbReference type="Gene3D" id="3.90.180.10">
    <property type="entry name" value="Medium-chain alcohol dehydrogenases, catalytic domain"/>
    <property type="match status" value="2"/>
</dbReference>
<dbReference type="AlphaFoldDB" id="A0A3D9KFC6"/>
<name>A0A3D9KFC6_9BACL</name>
<dbReference type="Gene3D" id="3.40.50.720">
    <property type="entry name" value="NAD(P)-binding Rossmann-like Domain"/>
    <property type="match status" value="1"/>
</dbReference>
<gene>
    <name evidence="7" type="ORF">DFP98_105233</name>
</gene>
<sequence>MQGIVTRQGRVALEQLETPTVREGHILVRTEFSAISPGTELSIVKRAPEQSVNLGYSAVGIVERVGEGADAGLLGKRVACYGAPYVHHAERLAMPTNLTALVPDSVAAEEAAFGGLGAIAVHALRVARLSFGESVAVVGLGILGNLIAQIAHAAAYRTFGIDLDRARVEQLKRLGVKTVYEEEARLEEAMTALTGGIGVDAVMVCASGPGERLLNKALQWIRPQGKVVVVGDVTMEFSRELLFAKEAQMLISRAGGPGRYDAAYERDNCDYPIGYVRWTEGRNLGEYIRLLSEGRITTKPLVTGIYPLAQAPEAYAGSPGALATLISY</sequence>
<dbReference type="CDD" id="cd08255">
    <property type="entry name" value="2-desacetyl-2-hydroxyethyl_bacteriochlorophyllide_like"/>
    <property type="match status" value="1"/>
</dbReference>
<proteinExistence type="inferred from homology"/>
<dbReference type="InterPro" id="IPR011032">
    <property type="entry name" value="GroES-like_sf"/>
</dbReference>
<comment type="similarity">
    <text evidence="2">Belongs to the zinc-containing alcohol dehydrogenase family.</text>
</comment>
<keyword evidence="4" id="KW-0862">Zinc</keyword>
<accession>A0A3D9KFC6</accession>
<dbReference type="InterPro" id="IPR036291">
    <property type="entry name" value="NAD(P)-bd_dom_sf"/>
</dbReference>
<dbReference type="GO" id="GO:0016491">
    <property type="term" value="F:oxidoreductase activity"/>
    <property type="evidence" value="ECO:0007669"/>
    <property type="project" value="UniProtKB-KW"/>
</dbReference>
<reference evidence="7 8" key="1">
    <citation type="submission" date="2018-07" db="EMBL/GenBank/DDBJ databases">
        <title>Genomic Encyclopedia of Type Strains, Phase III (KMG-III): the genomes of soil and plant-associated and newly described type strains.</title>
        <authorList>
            <person name="Whitman W."/>
        </authorList>
    </citation>
    <scope>NUCLEOTIDE SEQUENCE [LARGE SCALE GENOMIC DNA]</scope>
    <source>
        <strain evidence="7 8">CECT 7287</strain>
    </source>
</reference>
<evidence type="ECO:0000313" key="7">
    <source>
        <dbReference type="EMBL" id="RED85222.1"/>
    </source>
</evidence>
<dbReference type="GO" id="GO:0046872">
    <property type="term" value="F:metal ion binding"/>
    <property type="evidence" value="ECO:0007669"/>
    <property type="project" value="UniProtKB-KW"/>
</dbReference>
<dbReference type="Pfam" id="PF00107">
    <property type="entry name" value="ADH_zinc_N"/>
    <property type="match status" value="1"/>
</dbReference>
<evidence type="ECO:0000313" key="8">
    <source>
        <dbReference type="Proteomes" id="UP000256977"/>
    </source>
</evidence>
<comment type="caution">
    <text evidence="7">The sequence shown here is derived from an EMBL/GenBank/DDBJ whole genome shotgun (WGS) entry which is preliminary data.</text>
</comment>